<keyword evidence="3" id="KW-0862">Zinc</keyword>
<dbReference type="InterPro" id="IPR013010">
    <property type="entry name" value="Znf_SIAH"/>
</dbReference>
<evidence type="ECO:0000256" key="5">
    <source>
        <dbReference type="SAM" id="MobiDB-lite"/>
    </source>
</evidence>
<feature type="domain" description="MATH" evidence="6">
    <location>
        <begin position="106"/>
        <end position="234"/>
    </location>
</feature>
<evidence type="ECO:0000256" key="1">
    <source>
        <dbReference type="ARBA" id="ARBA00022723"/>
    </source>
</evidence>
<dbReference type="PROSITE" id="PS51081">
    <property type="entry name" value="ZF_SIAH"/>
    <property type="match status" value="1"/>
</dbReference>
<feature type="compositionally biased region" description="Low complexity" evidence="5">
    <location>
        <begin position="9"/>
        <end position="28"/>
    </location>
</feature>
<dbReference type="GO" id="GO:0031624">
    <property type="term" value="F:ubiquitin conjugating enzyme binding"/>
    <property type="evidence" value="ECO:0007669"/>
    <property type="project" value="TreeGrafter"/>
</dbReference>
<keyword evidence="9" id="KW-1185">Reference proteome</keyword>
<organism evidence="8 9">
    <name type="scientific">Phaedon cochleariae</name>
    <name type="common">Mustard beetle</name>
    <dbReference type="NCBI Taxonomy" id="80249"/>
    <lineage>
        <taxon>Eukaryota</taxon>
        <taxon>Metazoa</taxon>
        <taxon>Ecdysozoa</taxon>
        <taxon>Arthropoda</taxon>
        <taxon>Hexapoda</taxon>
        <taxon>Insecta</taxon>
        <taxon>Pterygota</taxon>
        <taxon>Neoptera</taxon>
        <taxon>Endopterygota</taxon>
        <taxon>Coleoptera</taxon>
        <taxon>Polyphaga</taxon>
        <taxon>Cucujiformia</taxon>
        <taxon>Chrysomeloidea</taxon>
        <taxon>Chrysomelidae</taxon>
        <taxon>Chrysomelinae</taxon>
        <taxon>Chrysomelini</taxon>
        <taxon>Phaedon</taxon>
    </lineage>
</organism>
<evidence type="ECO:0008006" key="10">
    <source>
        <dbReference type="Google" id="ProtNLM"/>
    </source>
</evidence>
<reference evidence="8" key="1">
    <citation type="submission" date="2022-01" db="EMBL/GenBank/DDBJ databases">
        <authorList>
            <person name="King R."/>
        </authorList>
    </citation>
    <scope>NUCLEOTIDE SEQUENCE</scope>
</reference>
<evidence type="ECO:0000313" key="8">
    <source>
        <dbReference type="EMBL" id="CAH1174066.1"/>
    </source>
</evidence>
<name>A0A9P0DP91_PHACE</name>
<dbReference type="InterPro" id="IPR004162">
    <property type="entry name" value="SINA-like_animal"/>
</dbReference>
<keyword evidence="2 4" id="KW-0863">Zinc-finger</keyword>
<dbReference type="PROSITE" id="PS50144">
    <property type="entry name" value="MATH"/>
    <property type="match status" value="1"/>
</dbReference>
<dbReference type="SUPFAM" id="SSF49599">
    <property type="entry name" value="TRAF domain-like"/>
    <property type="match status" value="2"/>
</dbReference>
<dbReference type="Proteomes" id="UP001153737">
    <property type="component" value="Chromosome 6"/>
</dbReference>
<protein>
    <recommendedName>
        <fullName evidence="10">E3 ubiquitin-protein ligase</fullName>
    </recommendedName>
</protein>
<dbReference type="InterPro" id="IPR002083">
    <property type="entry name" value="MATH/TRAF_dom"/>
</dbReference>
<dbReference type="InterPro" id="IPR013083">
    <property type="entry name" value="Znf_RING/FYVE/PHD"/>
</dbReference>
<dbReference type="InterPro" id="IPR008974">
    <property type="entry name" value="TRAF-like"/>
</dbReference>
<dbReference type="SMART" id="SM00061">
    <property type="entry name" value="MATH"/>
    <property type="match status" value="1"/>
</dbReference>
<dbReference type="GO" id="GO:0061630">
    <property type="term" value="F:ubiquitin protein ligase activity"/>
    <property type="evidence" value="ECO:0007669"/>
    <property type="project" value="TreeGrafter"/>
</dbReference>
<dbReference type="PANTHER" id="PTHR45877">
    <property type="entry name" value="E3 UBIQUITIN-PROTEIN LIGASE SIAH2"/>
    <property type="match status" value="1"/>
</dbReference>
<dbReference type="AlphaFoldDB" id="A0A9P0DP91"/>
<dbReference type="GO" id="GO:0005737">
    <property type="term" value="C:cytoplasm"/>
    <property type="evidence" value="ECO:0007669"/>
    <property type="project" value="TreeGrafter"/>
</dbReference>
<keyword evidence="1" id="KW-0479">Metal-binding</keyword>
<dbReference type="OrthoDB" id="6780401at2759"/>
<reference evidence="8" key="2">
    <citation type="submission" date="2022-10" db="EMBL/GenBank/DDBJ databases">
        <authorList>
            <consortium name="ENA_rothamsted_submissions"/>
            <consortium name="culmorum"/>
            <person name="King R."/>
        </authorList>
    </citation>
    <scope>NUCLEOTIDE SEQUENCE</scope>
</reference>
<accession>A0A9P0DP91</accession>
<dbReference type="GO" id="GO:0008270">
    <property type="term" value="F:zinc ion binding"/>
    <property type="evidence" value="ECO:0007669"/>
    <property type="project" value="UniProtKB-KW"/>
</dbReference>
<evidence type="ECO:0000256" key="2">
    <source>
        <dbReference type="ARBA" id="ARBA00022771"/>
    </source>
</evidence>
<dbReference type="EMBL" id="OU896712">
    <property type="protein sequence ID" value="CAH1174066.1"/>
    <property type="molecule type" value="Genomic_DNA"/>
</dbReference>
<evidence type="ECO:0000256" key="3">
    <source>
        <dbReference type="ARBA" id="ARBA00022833"/>
    </source>
</evidence>
<evidence type="ECO:0000313" key="9">
    <source>
        <dbReference type="Proteomes" id="UP001153737"/>
    </source>
</evidence>
<evidence type="ECO:0000256" key="4">
    <source>
        <dbReference type="PROSITE-ProRule" id="PRU00455"/>
    </source>
</evidence>
<dbReference type="Gene3D" id="2.60.210.10">
    <property type="entry name" value="Apoptosis, Tumor Necrosis Factor Receptor Associated Protein 2, Chain A"/>
    <property type="match status" value="1"/>
</dbReference>
<dbReference type="GO" id="GO:0043161">
    <property type="term" value="P:proteasome-mediated ubiquitin-dependent protein catabolic process"/>
    <property type="evidence" value="ECO:0007669"/>
    <property type="project" value="TreeGrafter"/>
</dbReference>
<dbReference type="Gene3D" id="3.30.40.10">
    <property type="entry name" value="Zinc/RING finger domain, C3HC4 (zinc finger)"/>
    <property type="match status" value="1"/>
</dbReference>
<sequence length="812" mass="93426">MDLEEDSDSNISITSSNISITSSNTSSDSDTDRSDFAEAFSPKSQPLDSKVNKSGMRDTKKRRNSGCSDSSEDAAKKRPLLTNVNPLNPTITVQDIHVAEAPFRSEVTFTFIIKDFIKKLSTPNNGLLTNLFYVRNLAWRLNLQHYFSPTRQVDSFGYYIRCSGHDGSPEWSCRAVVELRILPFGREIFSRRLEHEFSSVEDTAGFSNYLDWKDIQDPAKKFIEDDVLTVQIYIAADEPKNVSFKIIECSTRSTPDVAIIDPDKRKPEPKMVHILPDEMLETLVCVDCQKYLSVKPVMIQAGGEIICGRCSEYYDDGVISLFGIMADHCLFRCVNRYDGCQELLTYQEVEEHETECKGRETTCPLCERTVIIPTYKIIKHFETNHKDNVLDAPCFEIDLISSLRISKLFLYKEKNSIFFITFGTSGTCLILNTYLLGLPREAKMHFQKYTVSHANWEISTEEKACLAFDSMDEGGFSLPLTKPLQNKTLINVKLQLNSAKYTEIVKIPHSLTIQPEQNTKNEQHHINSVIENISTGRNIFLSDKFLKSFKELSIGLDLVSLRMETENGSVNIKLSCYNCSMLEYSVISNDIDKIFLIKEQTYEPTYHLLCYLCHVYVTKKNIKLESNWDLLKASVAKQIHYFCSWKCGKYYNFSYVNTHELLCENHPRRKYTQQYLTNRFDDWDISPKSTIQIKMSIEKSPIKIRVCVSSTFVRLEFKWKQPHWEISISLEDENMPSFQPRALVFNFQNEFLELVEKQSTLYHREIFKVKCYLKSSLNTPTWEEETSGPAGPKVALVEWDQHAFYTVGVSGV</sequence>
<feature type="domain" description="SIAH-type" evidence="7">
    <location>
        <begin position="328"/>
        <end position="386"/>
    </location>
</feature>
<proteinExistence type="predicted"/>
<evidence type="ECO:0000259" key="7">
    <source>
        <dbReference type="PROSITE" id="PS51081"/>
    </source>
</evidence>
<feature type="region of interest" description="Disordered" evidence="5">
    <location>
        <begin position="1"/>
        <end position="81"/>
    </location>
</feature>
<gene>
    <name evidence="8" type="ORF">PHAECO_LOCUS10115</name>
</gene>
<evidence type="ECO:0000259" key="6">
    <source>
        <dbReference type="PROSITE" id="PS50144"/>
    </source>
</evidence>
<dbReference type="PANTHER" id="PTHR45877:SF2">
    <property type="entry name" value="E3 UBIQUITIN-PROTEIN LIGASE SINA-RELATED"/>
    <property type="match status" value="1"/>
</dbReference>